<dbReference type="GO" id="GO:0016829">
    <property type="term" value="F:lyase activity"/>
    <property type="evidence" value="ECO:0007669"/>
    <property type="project" value="UniProtKB-KW"/>
</dbReference>
<name>T2IXX4_CROWT</name>
<protein>
    <submittedName>
        <fullName evidence="1">Lactoylglutathione lyase and related lyases</fullName>
    </submittedName>
</protein>
<organism evidence="1 2">
    <name type="scientific">Crocosphaera watsonii WH 0005</name>
    <dbReference type="NCBI Taxonomy" id="423472"/>
    <lineage>
        <taxon>Bacteria</taxon>
        <taxon>Bacillati</taxon>
        <taxon>Cyanobacteriota</taxon>
        <taxon>Cyanophyceae</taxon>
        <taxon>Oscillatoriophycideae</taxon>
        <taxon>Chroococcales</taxon>
        <taxon>Aphanothecaceae</taxon>
        <taxon>Crocosphaera</taxon>
    </lineage>
</organism>
<accession>T2IXX4</accession>
<sequence>MFNTYFTAPGYDLKEKNQVHSGNFEVLRLEGNLENKQTYSRPGCLGTSLYTLKVTDIDSYHQKVSNSEATEVTEIIVNEFAEKSFSFVAPDGYFWTLLQS</sequence>
<dbReference type="EMBL" id="CAQL01001037">
    <property type="protein sequence ID" value="CCQ58511.1"/>
    <property type="molecule type" value="Genomic_DNA"/>
</dbReference>
<dbReference type="RefSeq" id="WP_021833895.1">
    <property type="nucleotide sequence ID" value="NZ_CAQL01001037.1"/>
</dbReference>
<dbReference type="Proteomes" id="UP000017981">
    <property type="component" value="Unassembled WGS sequence"/>
</dbReference>
<evidence type="ECO:0000313" key="2">
    <source>
        <dbReference type="Proteomes" id="UP000017981"/>
    </source>
</evidence>
<reference evidence="1 2" key="1">
    <citation type="submission" date="2013-01" db="EMBL/GenBank/DDBJ databases">
        <authorList>
            <person name="Bench S."/>
        </authorList>
    </citation>
    <scope>NUCLEOTIDE SEQUENCE [LARGE SCALE GENOMIC DNA]</scope>
    <source>
        <strain evidence="1 2">WH 0005</strain>
    </source>
</reference>
<reference evidence="1 2" key="2">
    <citation type="submission" date="2013-09" db="EMBL/GenBank/DDBJ databases">
        <title>Whole genome comparison of six Crocosphaera watsonii strains with differing phenotypes.</title>
        <authorList>
            <person name="Bench S.R."/>
            <person name="Heller P."/>
            <person name="Frank I."/>
            <person name="Arciniega M."/>
            <person name="Shilova I.N."/>
            <person name="Zehr J.P."/>
        </authorList>
    </citation>
    <scope>NUCLEOTIDE SEQUENCE [LARGE SCALE GENOMIC DNA]</scope>
    <source>
        <strain evidence="1 2">WH 0005</strain>
    </source>
</reference>
<proteinExistence type="predicted"/>
<keyword evidence="1" id="KW-0456">Lyase</keyword>
<dbReference type="AlphaFoldDB" id="T2IXX4"/>
<gene>
    <name evidence="1" type="ORF">CWATWH0005_2174</name>
</gene>
<dbReference type="InterPro" id="IPR029068">
    <property type="entry name" value="Glyas_Bleomycin-R_OHBP_Dase"/>
</dbReference>
<dbReference type="SUPFAM" id="SSF54593">
    <property type="entry name" value="Glyoxalase/Bleomycin resistance protein/Dihydroxybiphenyl dioxygenase"/>
    <property type="match status" value="1"/>
</dbReference>
<evidence type="ECO:0000313" key="1">
    <source>
        <dbReference type="EMBL" id="CCQ58511.1"/>
    </source>
</evidence>
<comment type="caution">
    <text evidence="1">The sequence shown here is derived from an EMBL/GenBank/DDBJ whole genome shotgun (WGS) entry which is preliminary data.</text>
</comment>
<dbReference type="Gene3D" id="3.10.180.10">
    <property type="entry name" value="2,3-Dihydroxybiphenyl 1,2-Dioxygenase, domain 1"/>
    <property type="match status" value="1"/>
</dbReference>